<dbReference type="Proteomes" id="UP000178347">
    <property type="component" value="Unassembled WGS sequence"/>
</dbReference>
<evidence type="ECO:0000313" key="8">
    <source>
        <dbReference type="EMBL" id="OGH74513.1"/>
    </source>
</evidence>
<evidence type="ECO:0000259" key="7">
    <source>
        <dbReference type="PROSITE" id="PS51379"/>
    </source>
</evidence>
<evidence type="ECO:0000256" key="5">
    <source>
        <dbReference type="ARBA" id="ARBA00023014"/>
    </source>
</evidence>
<name>A0A1F6MSW2_9BACT</name>
<keyword evidence="1 6" id="KW-0813">Transport</keyword>
<dbReference type="InterPro" id="IPR051269">
    <property type="entry name" value="Fe-S_cluster_ET"/>
</dbReference>
<evidence type="ECO:0000256" key="4">
    <source>
        <dbReference type="ARBA" id="ARBA00023004"/>
    </source>
</evidence>
<evidence type="ECO:0000256" key="6">
    <source>
        <dbReference type="RuleBase" id="RU368020"/>
    </source>
</evidence>
<dbReference type="AlphaFoldDB" id="A0A1F6MSW2"/>
<evidence type="ECO:0000256" key="2">
    <source>
        <dbReference type="ARBA" id="ARBA00022723"/>
    </source>
</evidence>
<dbReference type="GO" id="GO:0009055">
    <property type="term" value="F:electron transfer activity"/>
    <property type="evidence" value="ECO:0007669"/>
    <property type="project" value="UniProtKB-UniRule"/>
</dbReference>
<protein>
    <recommendedName>
        <fullName evidence="6">Ferredoxin</fullName>
    </recommendedName>
</protein>
<evidence type="ECO:0000256" key="1">
    <source>
        <dbReference type="ARBA" id="ARBA00022448"/>
    </source>
</evidence>
<comment type="function">
    <text evidence="6">Ferredoxins are iron-sulfur proteins that transfer electrons in a wide variety of metabolic reactions.</text>
</comment>
<reference evidence="8 9" key="1">
    <citation type="journal article" date="2016" name="Nat. Commun.">
        <title>Thousands of microbial genomes shed light on interconnected biogeochemical processes in an aquifer system.</title>
        <authorList>
            <person name="Anantharaman K."/>
            <person name="Brown C.T."/>
            <person name="Hug L.A."/>
            <person name="Sharon I."/>
            <person name="Castelle C.J."/>
            <person name="Probst A.J."/>
            <person name="Thomas B.C."/>
            <person name="Singh A."/>
            <person name="Wilkins M.J."/>
            <person name="Karaoz U."/>
            <person name="Brodie E.L."/>
            <person name="Williams K.H."/>
            <person name="Hubbard S.S."/>
            <person name="Banfield J.F."/>
        </authorList>
    </citation>
    <scope>NUCLEOTIDE SEQUENCE [LARGE SCALE GENOMIC DNA]</scope>
</reference>
<comment type="caution">
    <text evidence="8">The sequence shown here is derived from an EMBL/GenBank/DDBJ whole genome shotgun (WGS) entry which is preliminary data.</text>
</comment>
<keyword evidence="4 6" id="KW-0408">Iron</keyword>
<dbReference type="STRING" id="1798692.A3G00_01715"/>
<feature type="domain" description="4Fe-4S ferredoxin-type" evidence="7">
    <location>
        <begin position="1"/>
        <end position="29"/>
    </location>
</feature>
<dbReference type="Pfam" id="PF13370">
    <property type="entry name" value="Fer4_13"/>
    <property type="match status" value="1"/>
</dbReference>
<evidence type="ECO:0000256" key="3">
    <source>
        <dbReference type="ARBA" id="ARBA00022982"/>
    </source>
</evidence>
<dbReference type="PANTHER" id="PTHR36923">
    <property type="entry name" value="FERREDOXIN"/>
    <property type="match status" value="1"/>
</dbReference>
<dbReference type="PROSITE" id="PS51379">
    <property type="entry name" value="4FE4S_FER_2"/>
    <property type="match status" value="1"/>
</dbReference>
<keyword evidence="2 6" id="KW-0479">Metal-binding</keyword>
<dbReference type="Gene3D" id="3.30.70.20">
    <property type="match status" value="1"/>
</dbReference>
<dbReference type="SUPFAM" id="SSF54862">
    <property type="entry name" value="4Fe-4S ferredoxins"/>
    <property type="match status" value="1"/>
</dbReference>
<keyword evidence="3 6" id="KW-0249">Electron transport</keyword>
<gene>
    <name evidence="8" type="ORF">A3G00_01715</name>
</gene>
<accession>A0A1F6MSW2</accession>
<dbReference type="PANTHER" id="PTHR36923:SF3">
    <property type="entry name" value="FERREDOXIN"/>
    <property type="match status" value="1"/>
</dbReference>
<dbReference type="EMBL" id="MFQN01000013">
    <property type="protein sequence ID" value="OGH74513.1"/>
    <property type="molecule type" value="Genomic_DNA"/>
</dbReference>
<sequence length="61" mass="6390">MEIKIDPDKCIGCGTCAAIAPGSFKMNDETNKAEVINPVTDSEETTKMGAESCPTAAIVIE</sequence>
<dbReference type="InterPro" id="IPR017896">
    <property type="entry name" value="4Fe4S_Fe-S-bd"/>
</dbReference>
<organism evidence="8 9">
    <name type="scientific">Candidatus Magasanikbacteria bacterium RIFCSPLOWO2_12_FULL_43_12</name>
    <dbReference type="NCBI Taxonomy" id="1798692"/>
    <lineage>
        <taxon>Bacteria</taxon>
        <taxon>Candidatus Magasanikiibacteriota</taxon>
    </lineage>
</organism>
<proteinExistence type="predicted"/>
<dbReference type="GO" id="GO:0005506">
    <property type="term" value="F:iron ion binding"/>
    <property type="evidence" value="ECO:0007669"/>
    <property type="project" value="UniProtKB-UniRule"/>
</dbReference>
<dbReference type="PRINTS" id="PR00352">
    <property type="entry name" value="3FE4SFRDOXIN"/>
</dbReference>
<dbReference type="InterPro" id="IPR001080">
    <property type="entry name" value="3Fe4S_ferredoxin"/>
</dbReference>
<evidence type="ECO:0000313" key="9">
    <source>
        <dbReference type="Proteomes" id="UP000178347"/>
    </source>
</evidence>
<dbReference type="GO" id="GO:0051536">
    <property type="term" value="F:iron-sulfur cluster binding"/>
    <property type="evidence" value="ECO:0007669"/>
    <property type="project" value="UniProtKB-KW"/>
</dbReference>
<keyword evidence="5 6" id="KW-0411">Iron-sulfur</keyword>